<dbReference type="STRING" id="633813.SAMN04488087_0796"/>
<dbReference type="Pfam" id="PF13692">
    <property type="entry name" value="Glyco_trans_1_4"/>
    <property type="match status" value="1"/>
</dbReference>
<dbReference type="OrthoDB" id="9792322at2"/>
<evidence type="ECO:0000313" key="3">
    <source>
        <dbReference type="Proteomes" id="UP000185812"/>
    </source>
</evidence>
<dbReference type="InterPro" id="IPR028098">
    <property type="entry name" value="Glyco_trans_4-like_N"/>
</dbReference>
<organism evidence="2 3">
    <name type="scientific">Rhodothermus profundi</name>
    <dbReference type="NCBI Taxonomy" id="633813"/>
    <lineage>
        <taxon>Bacteria</taxon>
        <taxon>Pseudomonadati</taxon>
        <taxon>Rhodothermota</taxon>
        <taxon>Rhodothermia</taxon>
        <taxon>Rhodothermales</taxon>
        <taxon>Rhodothermaceae</taxon>
        <taxon>Rhodothermus</taxon>
    </lineage>
</organism>
<dbReference type="EMBL" id="FRAU01000002">
    <property type="protein sequence ID" value="SHK30312.1"/>
    <property type="molecule type" value="Genomic_DNA"/>
</dbReference>
<accession>A0A1M6RCY3</accession>
<dbReference type="PANTHER" id="PTHR45947">
    <property type="entry name" value="SULFOQUINOVOSYL TRANSFERASE SQD2"/>
    <property type="match status" value="1"/>
</dbReference>
<dbReference type="SUPFAM" id="SSF53756">
    <property type="entry name" value="UDP-Glycosyltransferase/glycogen phosphorylase"/>
    <property type="match status" value="1"/>
</dbReference>
<evidence type="ECO:0000259" key="1">
    <source>
        <dbReference type="Pfam" id="PF13439"/>
    </source>
</evidence>
<dbReference type="Pfam" id="PF13439">
    <property type="entry name" value="Glyco_transf_4"/>
    <property type="match status" value="1"/>
</dbReference>
<sequence length="401" mass="44729">MASPLRLLFVSHSFPPSGRPLANIGGMQRVATELDAALARHPEVAYHHLVLRTSWRWTHVRVVPFLFRLLSQIPQWVTRHEIDVVLFSSMVTASLAPLLYRKLAARNTRLVAIAHGRDVTLPVAPYQRLLPYVFAHLDGVLAVSRATADACQARGLPPERVHVIPNGINPARFTPLLDRQAARHALRQRFQLPFPEQGLLLCSVGRQVPRKGFAWFVDTVMPRLPAHVHYWLAGDGPEAAAIERAIARHRLEKRVRRLGRVPDNVLHQLYRAADLFIMPNRPVPGDMEGFGVVMLEAALCGAPVLAARLEGIQDVVAEGENGHLIESGDADGFVHWILRYDRDRTALQALSKRAATYVRTYFSWDVVANRYVQTLRTICLAKQPEPALQALDAASGLPATE</sequence>
<proteinExistence type="predicted"/>
<dbReference type="PANTHER" id="PTHR45947:SF3">
    <property type="entry name" value="SULFOQUINOVOSYL TRANSFERASE SQD2"/>
    <property type="match status" value="1"/>
</dbReference>
<evidence type="ECO:0000313" key="2">
    <source>
        <dbReference type="EMBL" id="SHK30312.1"/>
    </source>
</evidence>
<protein>
    <submittedName>
        <fullName evidence="2">Phosphatidylinositol alpha-1,6-mannosyltransferase</fullName>
    </submittedName>
</protein>
<dbReference type="AlphaFoldDB" id="A0A1M6RCY3"/>
<dbReference type="Proteomes" id="UP000185812">
    <property type="component" value="Unassembled WGS sequence"/>
</dbReference>
<dbReference type="RefSeq" id="WP_072714671.1">
    <property type="nucleotide sequence ID" value="NZ_FRAU01000002.1"/>
</dbReference>
<feature type="domain" description="Glycosyltransferase subfamily 4-like N-terminal" evidence="1">
    <location>
        <begin position="41"/>
        <end position="172"/>
    </location>
</feature>
<dbReference type="InterPro" id="IPR050194">
    <property type="entry name" value="Glycosyltransferase_grp1"/>
</dbReference>
<keyword evidence="3" id="KW-1185">Reference proteome</keyword>
<keyword evidence="2" id="KW-0808">Transferase</keyword>
<dbReference type="Gene3D" id="3.40.50.2000">
    <property type="entry name" value="Glycogen Phosphorylase B"/>
    <property type="match status" value="2"/>
</dbReference>
<name>A0A1M6RCY3_9BACT</name>
<dbReference type="CDD" id="cd03801">
    <property type="entry name" value="GT4_PimA-like"/>
    <property type="match status" value="1"/>
</dbReference>
<keyword evidence="2" id="KW-0328">Glycosyltransferase</keyword>
<dbReference type="GO" id="GO:0016758">
    <property type="term" value="F:hexosyltransferase activity"/>
    <property type="evidence" value="ECO:0007669"/>
    <property type="project" value="TreeGrafter"/>
</dbReference>
<gene>
    <name evidence="2" type="ORF">SAMN04488087_0796</name>
</gene>
<reference evidence="3" key="1">
    <citation type="submission" date="2016-11" db="EMBL/GenBank/DDBJ databases">
        <authorList>
            <person name="Varghese N."/>
            <person name="Submissions S."/>
        </authorList>
    </citation>
    <scope>NUCLEOTIDE SEQUENCE [LARGE SCALE GENOMIC DNA]</scope>
    <source>
        <strain evidence="3">DSM 22212</strain>
    </source>
</reference>